<dbReference type="PANTHER" id="PTHR43547:SF2">
    <property type="entry name" value="HYBRID SIGNAL TRANSDUCTION HISTIDINE KINASE C"/>
    <property type="match status" value="1"/>
</dbReference>
<dbReference type="CDD" id="cd00082">
    <property type="entry name" value="HisKA"/>
    <property type="match status" value="1"/>
</dbReference>
<evidence type="ECO:0000256" key="7">
    <source>
        <dbReference type="SAM" id="Phobius"/>
    </source>
</evidence>
<keyword evidence="7" id="KW-0812">Transmembrane</keyword>
<reference evidence="10 13" key="2">
    <citation type="submission" date="2019-10" db="EMBL/GenBank/DDBJ databases">
        <title>Prolixibacter strains distinguished by the presence of nitrate reductase genes were adept at nitrate-dependent anaerobic corrosion of metallic iron and carbon steel.</title>
        <authorList>
            <person name="Iino T."/>
            <person name="Shono N."/>
            <person name="Ito K."/>
            <person name="Nakamura R."/>
            <person name="Sueoka K."/>
            <person name="Harayama S."/>
            <person name="Ohkuma M."/>
        </authorList>
    </citation>
    <scope>NUCLEOTIDE SEQUENCE [LARGE SCALE GENOMIC DNA]</scope>
    <source>
        <strain evidence="10 13">MIC1-1</strain>
    </source>
</reference>
<evidence type="ECO:0000313" key="13">
    <source>
        <dbReference type="Proteomes" id="UP000396862"/>
    </source>
</evidence>
<evidence type="ECO:0000313" key="12">
    <source>
        <dbReference type="Proteomes" id="UP000240621"/>
    </source>
</evidence>
<evidence type="ECO:0000256" key="2">
    <source>
        <dbReference type="ARBA" id="ARBA00012438"/>
    </source>
</evidence>
<dbReference type="Pfam" id="PF02518">
    <property type="entry name" value="HATPase_c"/>
    <property type="match status" value="1"/>
</dbReference>
<feature type="transmembrane region" description="Helical" evidence="7">
    <location>
        <begin position="866"/>
        <end position="888"/>
    </location>
</feature>
<dbReference type="Proteomes" id="UP000240621">
    <property type="component" value="Unassembled WGS sequence"/>
</dbReference>
<evidence type="ECO:0000313" key="11">
    <source>
        <dbReference type="EMBL" id="PSK82315.1"/>
    </source>
</evidence>
<dbReference type="Gene3D" id="2.60.40.10">
    <property type="entry name" value="Immunoglobulins"/>
    <property type="match status" value="1"/>
</dbReference>
<keyword evidence="13" id="KW-1185">Reference proteome</keyword>
<evidence type="ECO:0000256" key="8">
    <source>
        <dbReference type="SAM" id="SignalP"/>
    </source>
</evidence>
<keyword evidence="7" id="KW-0472">Membrane</keyword>
<feature type="domain" description="Histidine kinase" evidence="9">
    <location>
        <begin position="930"/>
        <end position="1148"/>
    </location>
</feature>
<comment type="catalytic activity">
    <reaction evidence="1">
        <text>ATP + protein L-histidine = ADP + protein N-phospho-L-histidine.</text>
        <dbReference type="EC" id="2.7.13.3"/>
    </reaction>
</comment>
<feature type="signal peptide" evidence="8">
    <location>
        <begin position="1"/>
        <end position="20"/>
    </location>
</feature>
<name>A0A2P8CBJ7_9BACT</name>
<dbReference type="SUPFAM" id="SSF55874">
    <property type="entry name" value="ATPase domain of HSP90 chaperone/DNA topoisomerase II/histidine kinase"/>
    <property type="match status" value="1"/>
</dbReference>
<dbReference type="InterPro" id="IPR003661">
    <property type="entry name" value="HisK_dim/P_dom"/>
</dbReference>
<dbReference type="Gene3D" id="1.10.287.130">
    <property type="match status" value="1"/>
</dbReference>
<dbReference type="EC" id="2.7.13.3" evidence="2"/>
<dbReference type="SUPFAM" id="SSF50998">
    <property type="entry name" value="Quinoprotein alcohol dehydrogenase-like"/>
    <property type="match status" value="2"/>
</dbReference>
<dbReference type="InterPro" id="IPR011110">
    <property type="entry name" value="Reg_prop"/>
</dbReference>
<accession>A0A2P8CBJ7</accession>
<dbReference type="InterPro" id="IPR013783">
    <property type="entry name" value="Ig-like_fold"/>
</dbReference>
<dbReference type="InterPro" id="IPR005467">
    <property type="entry name" value="His_kinase_dom"/>
</dbReference>
<dbReference type="InterPro" id="IPR011047">
    <property type="entry name" value="Quinoprotein_ADH-like_sf"/>
</dbReference>
<dbReference type="OrthoDB" id="717811at2"/>
<dbReference type="InterPro" id="IPR015943">
    <property type="entry name" value="WD40/YVTN_repeat-like_dom_sf"/>
</dbReference>
<organism evidence="11 12">
    <name type="scientific">Prolixibacter denitrificans</name>
    <dbReference type="NCBI Taxonomy" id="1541063"/>
    <lineage>
        <taxon>Bacteria</taxon>
        <taxon>Pseudomonadati</taxon>
        <taxon>Bacteroidota</taxon>
        <taxon>Bacteroidia</taxon>
        <taxon>Marinilabiliales</taxon>
        <taxon>Prolixibacteraceae</taxon>
        <taxon>Prolixibacter</taxon>
    </lineage>
</organism>
<keyword evidence="8" id="KW-0732">Signal</keyword>
<proteinExistence type="predicted"/>
<dbReference type="EMBL" id="BLAU01000001">
    <property type="protein sequence ID" value="GET22938.1"/>
    <property type="molecule type" value="Genomic_DNA"/>
</dbReference>
<dbReference type="InterPro" id="IPR036097">
    <property type="entry name" value="HisK_dim/P_sf"/>
</dbReference>
<dbReference type="EMBL" id="PYGC01000006">
    <property type="protein sequence ID" value="PSK82315.1"/>
    <property type="molecule type" value="Genomic_DNA"/>
</dbReference>
<protein>
    <recommendedName>
        <fullName evidence="2">histidine kinase</fullName>
        <ecNumber evidence="2">2.7.13.3</ecNumber>
    </recommendedName>
</protein>
<reference evidence="11 12" key="1">
    <citation type="submission" date="2018-03" db="EMBL/GenBank/DDBJ databases">
        <title>Genomic Encyclopedia of Archaeal and Bacterial Type Strains, Phase II (KMG-II): from individual species to whole genera.</title>
        <authorList>
            <person name="Goeker M."/>
        </authorList>
    </citation>
    <scope>NUCLEOTIDE SEQUENCE [LARGE SCALE GENOMIC DNA]</scope>
    <source>
        <strain evidence="11 12">DSM 27267</strain>
    </source>
</reference>
<gene>
    <name evidence="11" type="ORF">CLV93_10659</name>
    <name evidence="10" type="ORF">JCM18694_31840</name>
</gene>
<dbReference type="PANTHER" id="PTHR43547">
    <property type="entry name" value="TWO-COMPONENT HISTIDINE KINASE"/>
    <property type="match status" value="1"/>
</dbReference>
<keyword evidence="4" id="KW-0808">Transferase</keyword>
<dbReference type="InterPro" id="IPR003594">
    <property type="entry name" value="HATPase_dom"/>
</dbReference>
<sequence length="1152" mass="130614">MKLKAASYIFFFCFFLSVTAPTYGNSNHVRFRRITINDGLSLSSVYCIRQDSMGFMWFATEDGLNKYDGKNFTIYRPEQRNPNSLTYKWIEQIFVAPDGILWFGSRGGLTRFDPRTETFTRFKHQPGNEFSLTSDTITTLFHDGGKYLYVGTLGGLNRIRQDSLSVERIRMPVANRRVRINTLLPENNNTLWIGTDAGLFKCDPAKGVVTQPPGLFPQGIPVSVTALAIKDSDLWIGTTDGLVHYSSVTKRTRHYRIPNSNEEHSDGQIVENLLVDGDRALWIVSSFGLSKLDFATDRLQSKIRSFASTNSLSINTNKAILKDRTGHIWYGSHGDGLYRIDPLTGERNHYVNSPADVESLSENFINCIYEDEAGVIWVGTFGAGISIYDPNAHQVELWRHDPLEENSLPSNFVWSILEARDGTLWIGTNDRGLARYWPQTGNFTFYEHQPGIASSLSESAVRAVFQDRKGNIWVGTDGGGLNKFRPATGTFQHFRSIPDDSTTLTGNTARVIYEDKDGYLWIGTREGLNRMDPTTGKCIRYRHESGDPRSLSHDIIFASILQDEKGYLWIGTYGGGLNRLDIQKGEFTHYRSNPNDPESLSDDNVFSIFEEKEGVMWVATNDGFNRFDTHTGKFQRFTTQDGLPSNVVYGILPDEEGNLWLSTNGGICRFNLKDYSTKNYDVNDGLQSNEFNAGAYHRGRNGKLYFGGVYGLNIIEPDKLKPVANDAEVVITSMDVLGSEVQVKPDRDIKEEEKGIYQVTEEEGKFTLPVSISYAKAIKLNYRHRFLALEFAALKCPVGATNRFAYRMENLDMGWTHAGTRNYISFANMDAGTYVLNVKAQNSDGQWSPHQARLSIIITPPFYRTWWFMMFEFLFALGISLLIYHYLVKAKTNRLLKRQNRQIAEANRQLTESEHNLLELNATKDKFFSIIAHDLKNPFTSLLSITDLLLEDFEHADEEDKHLGMKRVNDAIKEIYSLLENLLTWSRAQTGRINFEPRPFNLSNVVYENINLHRVPAERKGIHLQTELEENIMAFGDRDMINTVVRNLLSNAVKFTSEGKKIAVKVKKNSHDVEVRVKDEGLGIAKENLNMLFRIDMKFKSKGTHGERGTGLGLILCKEFIERHGGKIGVKSKVDKGSTFYFTIPVTPEIIS</sequence>
<feature type="chain" id="PRO_5015164465" description="histidine kinase" evidence="8">
    <location>
        <begin position="21"/>
        <end position="1152"/>
    </location>
</feature>
<feature type="coiled-coil region" evidence="6">
    <location>
        <begin position="889"/>
        <end position="923"/>
    </location>
</feature>
<evidence type="ECO:0000313" key="10">
    <source>
        <dbReference type="EMBL" id="GET22938.1"/>
    </source>
</evidence>
<keyword evidence="7" id="KW-1133">Transmembrane helix</keyword>
<evidence type="ECO:0000256" key="6">
    <source>
        <dbReference type="SAM" id="Coils"/>
    </source>
</evidence>
<dbReference type="SMART" id="SM00387">
    <property type="entry name" value="HATPase_c"/>
    <property type="match status" value="1"/>
</dbReference>
<evidence type="ECO:0000259" key="9">
    <source>
        <dbReference type="PROSITE" id="PS50109"/>
    </source>
</evidence>
<evidence type="ECO:0000256" key="1">
    <source>
        <dbReference type="ARBA" id="ARBA00000085"/>
    </source>
</evidence>
<keyword evidence="6" id="KW-0175">Coiled coil</keyword>
<keyword evidence="5 11" id="KW-0418">Kinase</keyword>
<dbReference type="Proteomes" id="UP000396862">
    <property type="component" value="Unassembled WGS sequence"/>
</dbReference>
<dbReference type="Pfam" id="PF00512">
    <property type="entry name" value="HisKA"/>
    <property type="match status" value="1"/>
</dbReference>
<dbReference type="GO" id="GO:0000155">
    <property type="term" value="F:phosphorelay sensor kinase activity"/>
    <property type="evidence" value="ECO:0007669"/>
    <property type="project" value="InterPro"/>
</dbReference>
<dbReference type="Pfam" id="PF07494">
    <property type="entry name" value="Reg_prop"/>
    <property type="match status" value="8"/>
</dbReference>
<dbReference type="Gene3D" id="2.130.10.10">
    <property type="entry name" value="YVTN repeat-like/Quinoprotein amine dehydrogenase"/>
    <property type="match status" value="3"/>
</dbReference>
<dbReference type="SMART" id="SM00388">
    <property type="entry name" value="HisKA"/>
    <property type="match status" value="1"/>
</dbReference>
<dbReference type="PRINTS" id="PR00344">
    <property type="entry name" value="BCTRLSENSOR"/>
</dbReference>
<evidence type="ECO:0000256" key="3">
    <source>
        <dbReference type="ARBA" id="ARBA00022553"/>
    </source>
</evidence>
<dbReference type="PROSITE" id="PS50109">
    <property type="entry name" value="HIS_KIN"/>
    <property type="match status" value="1"/>
</dbReference>
<dbReference type="Pfam" id="PF07495">
    <property type="entry name" value="Y_Y_Y"/>
    <property type="match status" value="1"/>
</dbReference>
<keyword evidence="3" id="KW-0597">Phosphoprotein</keyword>
<comment type="caution">
    <text evidence="11">The sequence shown here is derived from an EMBL/GenBank/DDBJ whole genome shotgun (WGS) entry which is preliminary data.</text>
</comment>
<dbReference type="InterPro" id="IPR011123">
    <property type="entry name" value="Y_Y_Y"/>
</dbReference>
<evidence type="ECO:0000256" key="4">
    <source>
        <dbReference type="ARBA" id="ARBA00022679"/>
    </source>
</evidence>
<dbReference type="RefSeq" id="WP_106542538.1">
    <property type="nucleotide sequence ID" value="NZ_BLAU01000001.1"/>
</dbReference>
<dbReference type="InterPro" id="IPR036890">
    <property type="entry name" value="HATPase_C_sf"/>
</dbReference>
<dbReference type="InterPro" id="IPR004358">
    <property type="entry name" value="Sig_transdc_His_kin-like_C"/>
</dbReference>
<dbReference type="AlphaFoldDB" id="A0A2P8CBJ7"/>
<dbReference type="SUPFAM" id="SSF47384">
    <property type="entry name" value="Homodimeric domain of signal transducing histidine kinase"/>
    <property type="match status" value="1"/>
</dbReference>
<dbReference type="Gene3D" id="3.30.565.10">
    <property type="entry name" value="Histidine kinase-like ATPase, C-terminal domain"/>
    <property type="match status" value="1"/>
</dbReference>
<dbReference type="FunFam" id="3.30.565.10:FF:000006">
    <property type="entry name" value="Sensor histidine kinase WalK"/>
    <property type="match status" value="1"/>
</dbReference>
<evidence type="ECO:0000256" key="5">
    <source>
        <dbReference type="ARBA" id="ARBA00022777"/>
    </source>
</evidence>
<dbReference type="SUPFAM" id="SSF63829">
    <property type="entry name" value="Calcium-dependent phosphotriesterase"/>
    <property type="match status" value="1"/>
</dbReference>